<protein>
    <submittedName>
        <fullName evidence="4">Uncharacterized protein</fullName>
    </submittedName>
</protein>
<dbReference type="PANTHER" id="PTHR38812:SF2">
    <property type="entry name" value="MU-LIKE PROPHAGE FLUMU PROTEIN GP42"/>
    <property type="match status" value="1"/>
</dbReference>
<dbReference type="EMBL" id="VSSQ01000328">
    <property type="protein sequence ID" value="MPL91407.1"/>
    <property type="molecule type" value="Genomic_DNA"/>
</dbReference>
<dbReference type="Pfam" id="PF20155">
    <property type="entry name" value="TMP_3"/>
    <property type="match status" value="1"/>
</dbReference>
<proteinExistence type="predicted"/>
<dbReference type="InterPro" id="IPR013491">
    <property type="entry name" value="Tape_meas_N"/>
</dbReference>
<accession>A0A644VJI4</accession>
<keyword evidence="1" id="KW-0175">Coiled coil</keyword>
<dbReference type="Pfam" id="PF09718">
    <property type="entry name" value="Tape_meas_lam_C"/>
    <property type="match status" value="1"/>
</dbReference>
<reference evidence="4" key="1">
    <citation type="submission" date="2019-08" db="EMBL/GenBank/DDBJ databases">
        <authorList>
            <person name="Kucharzyk K."/>
            <person name="Murdoch R.W."/>
            <person name="Higgins S."/>
            <person name="Loffler F."/>
        </authorList>
    </citation>
    <scope>NUCLEOTIDE SEQUENCE</scope>
</reference>
<evidence type="ECO:0000259" key="2">
    <source>
        <dbReference type="Pfam" id="PF09718"/>
    </source>
</evidence>
<feature type="domain" description="Bacteriophage tail tape measure C-terminal" evidence="2">
    <location>
        <begin position="760"/>
        <end position="838"/>
    </location>
</feature>
<dbReference type="Gene3D" id="1.20.120.20">
    <property type="entry name" value="Apolipoprotein"/>
    <property type="match status" value="1"/>
</dbReference>
<comment type="caution">
    <text evidence="4">The sequence shown here is derived from an EMBL/GenBank/DDBJ whole genome shotgun (WGS) entry which is preliminary data.</text>
</comment>
<dbReference type="NCBIfam" id="TIGR02675">
    <property type="entry name" value="tape_meas_nterm"/>
    <property type="match status" value="1"/>
</dbReference>
<evidence type="ECO:0000259" key="3">
    <source>
        <dbReference type="Pfam" id="PF20155"/>
    </source>
</evidence>
<dbReference type="AlphaFoldDB" id="A0A644VJI4"/>
<evidence type="ECO:0000256" key="1">
    <source>
        <dbReference type="SAM" id="Coils"/>
    </source>
</evidence>
<organism evidence="4">
    <name type="scientific">bioreactor metagenome</name>
    <dbReference type="NCBI Taxonomy" id="1076179"/>
    <lineage>
        <taxon>unclassified sequences</taxon>
        <taxon>metagenomes</taxon>
        <taxon>ecological metagenomes</taxon>
    </lineage>
</organism>
<evidence type="ECO:0000313" key="4">
    <source>
        <dbReference type="EMBL" id="MPL91407.1"/>
    </source>
</evidence>
<dbReference type="InterPro" id="IPR006431">
    <property type="entry name" value="Phage_tape_meas_C"/>
</dbReference>
<feature type="coiled-coil region" evidence="1">
    <location>
        <begin position="515"/>
        <end position="572"/>
    </location>
</feature>
<dbReference type="PANTHER" id="PTHR38812">
    <property type="entry name" value="MU-LIKE PROPHAGE FLUMU PROTEIN GP42"/>
    <property type="match status" value="1"/>
</dbReference>
<gene>
    <name evidence="4" type="ORF">SDC9_37475</name>
</gene>
<sequence>MSKDIEILIKAQDQATNTLNKVKSSLNSMGSGLSGITSGLSAVTSGFGSAVQAGLGMALGQAGIQGLASALEAAGDAFVGYNARMEQAKIGFETMLGSASGAETFIAQLSKMAADTPFEFPQLQQAAQKFLAFGFSAKEIIPDLTAVGNAASGLGLGQEGIQRITLALGQMKAKGTVSGEELLQLAEAGIPAYQILAEKMNLTAKQVKNIGNEGISSDSAITALVQGMNERFPNMMQKQSETAIGVFSTIKDNASQIFGALGQPLFDAISGPLKSLRDMSNSISDSLREGGIEKVFQDMIPQDWQDRIAKIVDIFSQLFSGTGQADMWSKVFKAAFDIIGAGIDAAIPLLDLFAQGINVINTVVADVVGAVAQYISDMMAFLSEAWESIKTDASDKFGGVFDVITGAWTAIGDTMGNIWEAIKSSIWEQVSEFVTGILDRMGPLGTLVKSVGNSLSTAWGKVTNRTQSTGNNFRSWLGTIQKPASVTDEGLAALANHKGTPALEGGTDSKGSKSAEKLANKIDKLQDRIQDAYNSLNQKIVEETSTTYELGMSKINNELDKMKRELVEDAGKLGIDTSGLEGKMAEYGKVMTEPIKRAWREAWTDLKNQSALGIAQLTGNKQAEAVANEAISMASLEKERREKLKAVQMDNNDVTALAAVQAWYENQKLLVTQKRLDAERQAKIDAYNDEVEQNGLLVTLHAKTQEEVDKLNRGVLDKKIDYLNQELTKEGLTADEIKAIRKELAEATSSKEATPLTRSEGITQGFKNYTKSLSTEAQQWADAAKTAASSMNSSFKNFFFDAMTGQLDSLGKYFQSFLEGVASAISQVLANQATSALISAIFPKLKTNAVGGRRSTGESFIAGEKGPELISLDGAGASITSSQATTSQLGNNLAKVTVNVINQTGQQVTATQSTPTLDDLGNIVLDVFLNAVSTNKRGVRDVLSGVR</sequence>
<name>A0A644VJI4_9ZZZZ</name>
<dbReference type="InterPro" id="IPR053058">
    <property type="entry name" value="Mulikevirus_tape_measure"/>
</dbReference>
<feature type="domain" description="Tape measure protein N-terminal" evidence="3">
    <location>
        <begin position="78"/>
        <end position="262"/>
    </location>
</feature>